<dbReference type="Proteomes" id="UP000094112">
    <property type="component" value="Unassembled WGS sequence"/>
</dbReference>
<keyword evidence="3" id="KW-1185">Reference proteome</keyword>
<dbReference type="GeneID" id="30201640"/>
<name>A0A1E3PA80_WICAA</name>
<evidence type="ECO:0000256" key="1">
    <source>
        <dbReference type="SAM" id="MobiDB-lite"/>
    </source>
</evidence>
<dbReference type="RefSeq" id="XP_019041520.1">
    <property type="nucleotide sequence ID" value="XM_019184394.1"/>
</dbReference>
<gene>
    <name evidence="2" type="ORF">WICANDRAFT_76488</name>
</gene>
<organism evidence="2 3">
    <name type="scientific">Wickerhamomyces anomalus (strain ATCC 58044 / CBS 1984 / NCYC 433 / NRRL Y-366-8)</name>
    <name type="common">Yeast</name>
    <name type="synonym">Hansenula anomala</name>
    <dbReference type="NCBI Taxonomy" id="683960"/>
    <lineage>
        <taxon>Eukaryota</taxon>
        <taxon>Fungi</taxon>
        <taxon>Dikarya</taxon>
        <taxon>Ascomycota</taxon>
        <taxon>Saccharomycotina</taxon>
        <taxon>Saccharomycetes</taxon>
        <taxon>Phaffomycetales</taxon>
        <taxon>Wickerhamomycetaceae</taxon>
        <taxon>Wickerhamomyces</taxon>
    </lineage>
</organism>
<evidence type="ECO:0000313" key="2">
    <source>
        <dbReference type="EMBL" id="ODQ62313.1"/>
    </source>
</evidence>
<dbReference type="OrthoDB" id="10549803at2759"/>
<sequence>MSEQAPKNKSTPRRRYYNKNKNKKGAQKDNNLSSNSSSSASLSSLQSNKSRSAQRKPQLNPADSRDGEIRSLIYKLSILKTFKLINSNSKQKTFRIDINNDSYKFLIPIDKKHSTSIQSIEELSHNKFVIRNFNSKAKSNDKSLLFYVNYLINNYENLSMNPSDYQSFEVNKLI</sequence>
<feature type="compositionally biased region" description="Low complexity" evidence="1">
    <location>
        <begin position="28"/>
        <end position="51"/>
    </location>
</feature>
<reference evidence="2 3" key="1">
    <citation type="journal article" date="2016" name="Proc. Natl. Acad. Sci. U.S.A.">
        <title>Comparative genomics of biotechnologically important yeasts.</title>
        <authorList>
            <person name="Riley R."/>
            <person name="Haridas S."/>
            <person name="Wolfe K.H."/>
            <person name="Lopes M.R."/>
            <person name="Hittinger C.T."/>
            <person name="Goeker M."/>
            <person name="Salamov A.A."/>
            <person name="Wisecaver J.H."/>
            <person name="Long T.M."/>
            <person name="Calvey C.H."/>
            <person name="Aerts A.L."/>
            <person name="Barry K.W."/>
            <person name="Choi C."/>
            <person name="Clum A."/>
            <person name="Coughlan A.Y."/>
            <person name="Deshpande S."/>
            <person name="Douglass A.P."/>
            <person name="Hanson S.J."/>
            <person name="Klenk H.-P."/>
            <person name="LaButti K.M."/>
            <person name="Lapidus A."/>
            <person name="Lindquist E.A."/>
            <person name="Lipzen A.M."/>
            <person name="Meier-Kolthoff J.P."/>
            <person name="Ohm R.A."/>
            <person name="Otillar R.P."/>
            <person name="Pangilinan J.L."/>
            <person name="Peng Y."/>
            <person name="Rokas A."/>
            <person name="Rosa C.A."/>
            <person name="Scheuner C."/>
            <person name="Sibirny A.A."/>
            <person name="Slot J.C."/>
            <person name="Stielow J.B."/>
            <person name="Sun H."/>
            <person name="Kurtzman C.P."/>
            <person name="Blackwell M."/>
            <person name="Grigoriev I.V."/>
            <person name="Jeffries T.W."/>
        </authorList>
    </citation>
    <scope>NUCLEOTIDE SEQUENCE [LARGE SCALE GENOMIC DNA]</scope>
    <source>
        <strain evidence="3">ATCC 58044 / CBS 1984 / NCYC 433 / NRRL Y-366-8</strain>
    </source>
</reference>
<evidence type="ECO:0000313" key="3">
    <source>
        <dbReference type="Proteomes" id="UP000094112"/>
    </source>
</evidence>
<feature type="region of interest" description="Disordered" evidence="1">
    <location>
        <begin position="1"/>
        <end position="64"/>
    </location>
</feature>
<proteinExistence type="predicted"/>
<feature type="compositionally biased region" description="Basic residues" evidence="1">
    <location>
        <begin position="10"/>
        <end position="25"/>
    </location>
</feature>
<dbReference type="EMBL" id="KV454208">
    <property type="protein sequence ID" value="ODQ62313.1"/>
    <property type="molecule type" value="Genomic_DNA"/>
</dbReference>
<protein>
    <submittedName>
        <fullName evidence="2">Uncharacterized protein</fullName>
    </submittedName>
</protein>
<accession>A0A1E3PA80</accession>
<dbReference type="AlphaFoldDB" id="A0A1E3PA80"/>